<dbReference type="RefSeq" id="WP_184109961.1">
    <property type="nucleotide sequence ID" value="NZ_BNAJ01000002.1"/>
</dbReference>
<reference evidence="1" key="1">
    <citation type="journal article" date="2014" name="Int. J. Syst. Evol. Microbiol.">
        <title>Complete genome of a new Firmicutes species belonging to the dominant human colonic microbiota ('Ruminococcus bicirculans') reveals two chromosomes and a selective capacity to utilize plant glucans.</title>
        <authorList>
            <consortium name="NISC Comparative Sequencing Program"/>
            <person name="Wegmann U."/>
            <person name="Louis P."/>
            <person name="Goesmann A."/>
            <person name="Henrissat B."/>
            <person name="Duncan S.H."/>
            <person name="Flint H.J."/>
        </authorList>
    </citation>
    <scope>NUCLEOTIDE SEQUENCE</scope>
    <source>
        <strain evidence="1">CGMCC 1.18437</strain>
    </source>
</reference>
<sequence length="282" mass="30636">MLDHSRASLPTLFSPVDTHHLMKRICVRAPYFALQNLRLFDGTFMAEATAESRATAEQGPMQAGEISRHAAICGLCAVALAFDDDDRRYYLAQDASYTGFANAAPYGSEVSFSATVLDRNKRQAVAEIVITAGGRDLAHLRVTYTILSDASFRRLFRSKYDPTFSVLNYDRMPDPPTGDFTTEGNTTVLTLPEIPRDACAGHFENFPAMPVAVLMGQLGVVASRHYRAPYRVAAATMSALDFCWAGESARFEVTPTAPGTYACAASASDAVVSEMTLHLTPA</sequence>
<reference evidence="2 3" key="3">
    <citation type="submission" date="2020-08" db="EMBL/GenBank/DDBJ databases">
        <title>Genomic Encyclopedia of Type Strains, Phase IV (KMG-IV): sequencing the most valuable type-strain genomes for metagenomic binning, comparative biology and taxonomic classification.</title>
        <authorList>
            <person name="Goeker M."/>
        </authorList>
    </citation>
    <scope>NUCLEOTIDE SEQUENCE [LARGE SCALE GENOMIC DNA]</scope>
    <source>
        <strain evidence="2 3">DSM 27521</strain>
    </source>
</reference>
<evidence type="ECO:0000313" key="3">
    <source>
        <dbReference type="Proteomes" id="UP000539473"/>
    </source>
</evidence>
<proteinExistence type="predicted"/>
<dbReference type="Proteomes" id="UP000539473">
    <property type="component" value="Unassembled WGS sequence"/>
</dbReference>
<dbReference type="Gene3D" id="3.10.129.10">
    <property type="entry name" value="Hotdog Thioesterase"/>
    <property type="match status" value="1"/>
</dbReference>
<evidence type="ECO:0000313" key="4">
    <source>
        <dbReference type="Proteomes" id="UP000619376"/>
    </source>
</evidence>
<dbReference type="Proteomes" id="UP000619376">
    <property type="component" value="Unassembled WGS sequence"/>
</dbReference>
<organism evidence="2 3">
    <name type="scientific">Deinococcus metalli</name>
    <dbReference type="NCBI Taxonomy" id="1141878"/>
    <lineage>
        <taxon>Bacteria</taxon>
        <taxon>Thermotogati</taxon>
        <taxon>Deinococcota</taxon>
        <taxon>Deinococci</taxon>
        <taxon>Deinococcales</taxon>
        <taxon>Deinococcaceae</taxon>
        <taxon>Deinococcus</taxon>
    </lineage>
</organism>
<comment type="caution">
    <text evidence="2">The sequence shown here is derived from an EMBL/GenBank/DDBJ whole genome shotgun (WGS) entry which is preliminary data.</text>
</comment>
<evidence type="ECO:0000313" key="1">
    <source>
        <dbReference type="EMBL" id="GHF37823.1"/>
    </source>
</evidence>
<gene>
    <name evidence="1" type="ORF">GCM10017781_13200</name>
    <name evidence="2" type="ORF">HNQ07_001138</name>
</gene>
<accession>A0A7W8NNE8</accession>
<dbReference type="EMBL" id="JACHFK010000002">
    <property type="protein sequence ID" value="MBB5375681.1"/>
    <property type="molecule type" value="Genomic_DNA"/>
</dbReference>
<reference evidence="4" key="2">
    <citation type="journal article" date="2019" name="Int. J. Syst. Evol. Microbiol.">
        <title>The Global Catalogue of Microorganisms (GCM) 10K type strain sequencing project: providing services to taxonomists for standard genome sequencing and annotation.</title>
        <authorList>
            <consortium name="The Broad Institute Genomics Platform"/>
            <consortium name="The Broad Institute Genome Sequencing Center for Infectious Disease"/>
            <person name="Wu L."/>
            <person name="Ma J."/>
        </authorList>
    </citation>
    <scope>NUCLEOTIDE SEQUENCE [LARGE SCALE GENOMIC DNA]</scope>
    <source>
        <strain evidence="4">CGMCC 1.18437</strain>
    </source>
</reference>
<dbReference type="InterPro" id="IPR029069">
    <property type="entry name" value="HotDog_dom_sf"/>
</dbReference>
<name>A0A7W8NNE8_9DEIO</name>
<evidence type="ECO:0000313" key="2">
    <source>
        <dbReference type="EMBL" id="MBB5375681.1"/>
    </source>
</evidence>
<dbReference type="EMBL" id="BNAJ01000002">
    <property type="protein sequence ID" value="GHF37823.1"/>
    <property type="molecule type" value="Genomic_DNA"/>
</dbReference>
<dbReference type="SUPFAM" id="SSF54637">
    <property type="entry name" value="Thioesterase/thiol ester dehydrase-isomerase"/>
    <property type="match status" value="1"/>
</dbReference>
<dbReference type="AlphaFoldDB" id="A0A7W8NNE8"/>
<reference evidence="1" key="4">
    <citation type="submission" date="2024-05" db="EMBL/GenBank/DDBJ databases">
        <authorList>
            <person name="Sun Q."/>
            <person name="Zhou Y."/>
        </authorList>
    </citation>
    <scope>NUCLEOTIDE SEQUENCE</scope>
    <source>
        <strain evidence="1">CGMCC 1.18437</strain>
    </source>
</reference>
<protein>
    <submittedName>
        <fullName evidence="2">Acyl-coenzyme A thioesterase PaaI-like protein</fullName>
    </submittedName>
</protein>
<keyword evidence="4" id="KW-1185">Reference proteome</keyword>